<dbReference type="Gene3D" id="1.10.3210.10">
    <property type="entry name" value="Hypothetical protein af1432"/>
    <property type="match status" value="1"/>
</dbReference>
<keyword evidence="4" id="KW-1185">Reference proteome</keyword>
<accession>A0ABV9LXF3</accession>
<dbReference type="Pfam" id="PF08668">
    <property type="entry name" value="HDOD"/>
    <property type="match status" value="1"/>
</dbReference>
<proteinExistence type="predicted"/>
<evidence type="ECO:0000313" key="3">
    <source>
        <dbReference type="EMBL" id="MFC4700824.1"/>
    </source>
</evidence>
<dbReference type="SUPFAM" id="SSF109604">
    <property type="entry name" value="HD-domain/PDEase-like"/>
    <property type="match status" value="1"/>
</dbReference>
<evidence type="ECO:0000259" key="2">
    <source>
        <dbReference type="PROSITE" id="PS51833"/>
    </source>
</evidence>
<name>A0ABV9LXF3_9ALTE</name>
<evidence type="ECO:0000313" key="4">
    <source>
        <dbReference type="Proteomes" id="UP001595897"/>
    </source>
</evidence>
<reference evidence="4" key="1">
    <citation type="journal article" date="2019" name="Int. J. Syst. Evol. Microbiol.">
        <title>The Global Catalogue of Microorganisms (GCM) 10K type strain sequencing project: providing services to taxonomists for standard genome sequencing and annotation.</title>
        <authorList>
            <consortium name="The Broad Institute Genomics Platform"/>
            <consortium name="The Broad Institute Genome Sequencing Center for Infectious Disease"/>
            <person name="Wu L."/>
            <person name="Ma J."/>
        </authorList>
    </citation>
    <scope>NUCLEOTIDE SEQUENCE [LARGE SCALE GENOMIC DNA]</scope>
    <source>
        <strain evidence="4">KACC 12507</strain>
    </source>
</reference>
<feature type="domain" description="HDOD" evidence="2">
    <location>
        <begin position="102"/>
        <end position="295"/>
    </location>
</feature>
<dbReference type="PANTHER" id="PTHR33525">
    <property type="match status" value="1"/>
</dbReference>
<dbReference type="RefSeq" id="WP_382408714.1">
    <property type="nucleotide sequence ID" value="NZ_JBHSGU010000005.1"/>
</dbReference>
<evidence type="ECO:0000256" key="1">
    <source>
        <dbReference type="SAM" id="Phobius"/>
    </source>
</evidence>
<protein>
    <submittedName>
        <fullName evidence="3">HDOD domain-containing protein</fullName>
    </submittedName>
</protein>
<organism evidence="3 4">
    <name type="scientific">Glaciecola siphonariae</name>
    <dbReference type="NCBI Taxonomy" id="521012"/>
    <lineage>
        <taxon>Bacteria</taxon>
        <taxon>Pseudomonadati</taxon>
        <taxon>Pseudomonadota</taxon>
        <taxon>Gammaproteobacteria</taxon>
        <taxon>Alteromonadales</taxon>
        <taxon>Alteromonadaceae</taxon>
        <taxon>Glaciecola</taxon>
    </lineage>
</organism>
<dbReference type="InterPro" id="IPR052340">
    <property type="entry name" value="RNase_Y/CdgJ"/>
</dbReference>
<keyword evidence="1" id="KW-0472">Membrane</keyword>
<comment type="caution">
    <text evidence="3">The sequence shown here is derived from an EMBL/GenBank/DDBJ whole genome shotgun (WGS) entry which is preliminary data.</text>
</comment>
<dbReference type="PANTHER" id="PTHR33525:SF4">
    <property type="entry name" value="CYCLIC DI-GMP PHOSPHODIESTERASE CDGJ"/>
    <property type="match status" value="1"/>
</dbReference>
<dbReference type="InterPro" id="IPR013976">
    <property type="entry name" value="HDOD"/>
</dbReference>
<feature type="transmembrane region" description="Helical" evidence="1">
    <location>
        <begin position="6"/>
        <end position="23"/>
    </location>
</feature>
<dbReference type="PROSITE" id="PS51833">
    <property type="entry name" value="HDOD"/>
    <property type="match status" value="1"/>
</dbReference>
<sequence>MDTTSILIPVAIILLVMLLLWRIKNSSNGKEYSNTLLKVRQKRKGSIYADANPHAEPMRKMVSEPVVVDQPQDVPDAPDELLDLKLLSYESFQGEYKTDKTFKSLRKPHPLLMSLSKSITDAQELINIVRSDPELVAMVLNMANSPFFGLRKAITDINHAVIYLGIAQVKNLATQFAISQSFEFESAAQQEAYDKIWKTSFLASAMALFVAREANLENPSELSTRCLLCYLGDITLLSIEPKAANFYTGSTPLYMRIRGMQSLFKSNAAVMGGVFAQHLKLPKELHQGIGLSYQPLSNEWEDLDVTPEEKQSILFCYSLCRLAEYFALEADSSYARAPSLSYAITHKPELYQLNEQLEQNGLGHLNALLQSPRTKIKLSQMLGDLKKSLA</sequence>
<keyword evidence="1" id="KW-0812">Transmembrane</keyword>
<dbReference type="Proteomes" id="UP001595897">
    <property type="component" value="Unassembled WGS sequence"/>
</dbReference>
<keyword evidence="1" id="KW-1133">Transmembrane helix</keyword>
<dbReference type="EMBL" id="JBHSGU010000005">
    <property type="protein sequence ID" value="MFC4700824.1"/>
    <property type="molecule type" value="Genomic_DNA"/>
</dbReference>
<gene>
    <name evidence="3" type="ORF">ACFO4O_11690</name>
</gene>